<reference evidence="1 2" key="1">
    <citation type="submission" date="2016-08" db="EMBL/GenBank/DDBJ databases">
        <title>New Insights into Marine Group III Euryarchaeota, from dark to light.</title>
        <authorList>
            <person name="Haro-Moreno J.M."/>
            <person name="Rodriguez-Valera F."/>
            <person name="Lopez-Garcia P."/>
            <person name="Moreira D."/>
            <person name="Martin-Cuadrado A.B."/>
        </authorList>
    </citation>
    <scope>NUCLEOTIDE SEQUENCE [LARGE SCALE GENOMIC DNA]</scope>
    <source>
        <strain evidence="1">CG-Bathy1</strain>
    </source>
</reference>
<proteinExistence type="predicted"/>
<dbReference type="Proteomes" id="UP000183815">
    <property type="component" value="Unassembled WGS sequence"/>
</dbReference>
<sequence length="293" mass="31240">MKNNPLRAFLLVVLLLGSTMLVYVPTSSSQLAAVSFSIEVADASVQLDVRPGSSGVGCTSMTITNQGTANIDVDIQLSGGGVTISPSATSVTLSAGADATVPVCALALTQSSYKNVDVSIVAQGKESNTQTFTVTKYAGFTAQILQYARLAIRADSPFIRIGPGSDYVQTYTVVNYGNYIDTILIEVLNQEDLEEGGFTLALGQSQWQVDSLGEQVIPITMQTPRGTVLGWFNEYHTVIVKASTTLSGENEARTVTSTLWIRGVFIPGFDPMFSIMALAFLASILGRVKIDEE</sequence>
<gene>
    <name evidence="1" type="ORF">BEU04_00310</name>
</gene>
<dbReference type="NCBIfam" id="NF041740">
    <property type="entry name" value="choice_anch_T"/>
    <property type="match status" value="1"/>
</dbReference>
<name>A0A1J5TVK6_9ARCH</name>
<comment type="caution">
    <text evidence="1">The sequence shown here is derived from an EMBL/GenBank/DDBJ whole genome shotgun (WGS) entry which is preliminary data.</text>
</comment>
<dbReference type="EMBL" id="MIYU01000001">
    <property type="protein sequence ID" value="OIR20288.1"/>
    <property type="molecule type" value="Genomic_DNA"/>
</dbReference>
<dbReference type="InterPro" id="IPR058224">
    <property type="entry name" value="Choice_anch_T"/>
</dbReference>
<protein>
    <submittedName>
        <fullName evidence="1">Uncharacterized protein</fullName>
    </submittedName>
</protein>
<evidence type="ECO:0000313" key="2">
    <source>
        <dbReference type="Proteomes" id="UP000183815"/>
    </source>
</evidence>
<accession>A0A1J5TVK6</accession>
<evidence type="ECO:0000313" key="1">
    <source>
        <dbReference type="EMBL" id="OIR20288.1"/>
    </source>
</evidence>
<organism evidence="1 2">
    <name type="scientific">Marine Group III euryarchaeote CG-Bathy1</name>
    <dbReference type="NCBI Taxonomy" id="1889001"/>
    <lineage>
        <taxon>Archaea</taxon>
        <taxon>Methanobacteriati</taxon>
        <taxon>Thermoplasmatota</taxon>
        <taxon>Thermoplasmata</taxon>
        <taxon>Candidatus Thermoprofundales</taxon>
    </lineage>
</organism>
<dbReference type="AlphaFoldDB" id="A0A1J5TVK6"/>